<reference evidence="2" key="1">
    <citation type="journal article" date="2011" name="Stand. Genomic Sci.">
        <title>Non-contiguous finished genome sequence of the opportunistic oral pathogen Prevotella multisaccharivorax type strain (PPPA20).</title>
        <authorList>
            <person name="Pati A."/>
            <person name="Gronow S."/>
            <person name="Lu M."/>
            <person name="Lapidus A."/>
            <person name="Nolan M."/>
            <person name="Lucas S."/>
            <person name="Hammon N."/>
            <person name="Deshpande S."/>
            <person name="Cheng J.F."/>
            <person name="Tapia R."/>
            <person name="Han C."/>
            <person name="Goodwin L."/>
            <person name="Pitluck S."/>
            <person name="Liolios K."/>
            <person name="Pagani I."/>
            <person name="Mavromatis K."/>
            <person name="Mikhailova N."/>
            <person name="Huntemann M."/>
            <person name="Chen A."/>
            <person name="Palaniappan K."/>
            <person name="Land M."/>
            <person name="Hauser L."/>
            <person name="Detter J.C."/>
            <person name="Brambilla E.M."/>
            <person name="Rohde M."/>
            <person name="Goker M."/>
            <person name="Woyke T."/>
            <person name="Bristow J."/>
            <person name="Eisen J.A."/>
            <person name="Markowitz V."/>
            <person name="Hugenholtz P."/>
            <person name="Kyrpides N.C."/>
            <person name="Klenk H.P."/>
            <person name="Ivanova N."/>
        </authorList>
    </citation>
    <scope>NUCLEOTIDE SEQUENCE [LARGE SCALE GENOMIC DNA]</scope>
    <source>
        <strain evidence="2">DSM 17128</strain>
    </source>
</reference>
<accession>F8NAD7</accession>
<dbReference type="RefSeq" id="WP_007575628.1">
    <property type="nucleotide sequence ID" value="NZ_BPTS01000002.1"/>
</dbReference>
<dbReference type="PANTHER" id="PTHR36455:SF1">
    <property type="entry name" value="BLR8292 PROTEIN"/>
    <property type="match status" value="1"/>
</dbReference>
<dbReference type="HOGENOM" id="CLU_128110_2_2_10"/>
<dbReference type="InterPro" id="IPR008878">
    <property type="entry name" value="Transposase_IS66_Orf2"/>
</dbReference>
<protein>
    <submittedName>
        <fullName evidence="1">IS66 Orf2 family protein</fullName>
    </submittedName>
</protein>
<sequence>MFGLNDSMHYYLCTRSVDMRNGINGLSKIVRQEMGLAPLGGGIFVFFSRNRQSVKILRWDRDGFILYQKRLERGTFEMPSVNMSIGRTELPWRTFSLIMQGISTKSVKYRKRMNNIDT</sequence>
<dbReference type="NCBIfam" id="NF033819">
    <property type="entry name" value="IS66_TnpB"/>
    <property type="match status" value="1"/>
</dbReference>
<organism evidence="1 2">
    <name type="scientific">Hallella multisaccharivorax DSM 17128</name>
    <dbReference type="NCBI Taxonomy" id="688246"/>
    <lineage>
        <taxon>Bacteria</taxon>
        <taxon>Pseudomonadati</taxon>
        <taxon>Bacteroidota</taxon>
        <taxon>Bacteroidia</taxon>
        <taxon>Bacteroidales</taxon>
        <taxon>Prevotellaceae</taxon>
        <taxon>Hallella</taxon>
    </lineage>
</organism>
<name>F8NAD7_9BACT</name>
<gene>
    <name evidence="1" type="ORF">Premu_2447</name>
</gene>
<dbReference type="AlphaFoldDB" id="F8NAD7"/>
<dbReference type="EMBL" id="GL945017">
    <property type="protein sequence ID" value="EGN57817.1"/>
    <property type="molecule type" value="Genomic_DNA"/>
</dbReference>
<evidence type="ECO:0000313" key="2">
    <source>
        <dbReference type="Proteomes" id="UP000002772"/>
    </source>
</evidence>
<dbReference type="Proteomes" id="UP000002772">
    <property type="component" value="Unassembled WGS sequence"/>
</dbReference>
<dbReference type="OrthoDB" id="4956084at2"/>
<dbReference type="PANTHER" id="PTHR36455">
    <property type="match status" value="1"/>
</dbReference>
<dbReference type="STRING" id="688246.Premu_2447"/>
<proteinExistence type="predicted"/>
<keyword evidence="2" id="KW-1185">Reference proteome</keyword>
<dbReference type="Pfam" id="PF05717">
    <property type="entry name" value="TnpB_IS66"/>
    <property type="match status" value="1"/>
</dbReference>
<evidence type="ECO:0000313" key="1">
    <source>
        <dbReference type="EMBL" id="EGN57817.1"/>
    </source>
</evidence>
<dbReference type="eggNOG" id="COG3436">
    <property type="taxonomic scope" value="Bacteria"/>
</dbReference>